<evidence type="ECO:0000256" key="5">
    <source>
        <dbReference type="ARBA" id="ARBA00022729"/>
    </source>
</evidence>
<evidence type="ECO:0000256" key="10">
    <source>
        <dbReference type="ARBA" id="ARBA00093448"/>
    </source>
</evidence>
<keyword evidence="5" id="KW-0732">Signal</keyword>
<evidence type="ECO:0000256" key="8">
    <source>
        <dbReference type="ARBA" id="ARBA00023049"/>
    </source>
</evidence>
<dbReference type="GO" id="GO:0071555">
    <property type="term" value="P:cell wall organization"/>
    <property type="evidence" value="ECO:0007669"/>
    <property type="project" value="UniProtKB-KW"/>
</dbReference>
<dbReference type="AlphaFoldDB" id="A0A0F9TN62"/>
<evidence type="ECO:0000256" key="6">
    <source>
        <dbReference type="ARBA" id="ARBA00022801"/>
    </source>
</evidence>
<dbReference type="Pfam" id="PF05951">
    <property type="entry name" value="Peptidase_M15_2"/>
    <property type="match status" value="1"/>
</dbReference>
<evidence type="ECO:0000256" key="12">
    <source>
        <dbReference type="SAM" id="MobiDB-lite"/>
    </source>
</evidence>
<dbReference type="SUPFAM" id="SSF55166">
    <property type="entry name" value="Hedgehog/DD-peptidase"/>
    <property type="match status" value="1"/>
</dbReference>
<evidence type="ECO:0000313" key="13">
    <source>
        <dbReference type="EMBL" id="KKN80714.1"/>
    </source>
</evidence>
<accession>A0A0F9TN62</accession>
<comment type="caution">
    <text evidence="13">The sequence shown here is derived from an EMBL/GenBank/DDBJ whole genome shotgun (WGS) entry which is preliminary data.</text>
</comment>
<dbReference type="GO" id="GO:0008237">
    <property type="term" value="F:metallopeptidase activity"/>
    <property type="evidence" value="ECO:0007669"/>
    <property type="project" value="UniProtKB-KW"/>
</dbReference>
<evidence type="ECO:0000256" key="1">
    <source>
        <dbReference type="ARBA" id="ARBA00001947"/>
    </source>
</evidence>
<evidence type="ECO:0000256" key="9">
    <source>
        <dbReference type="ARBA" id="ARBA00023316"/>
    </source>
</evidence>
<evidence type="ECO:0000256" key="7">
    <source>
        <dbReference type="ARBA" id="ARBA00022833"/>
    </source>
</evidence>
<keyword evidence="3" id="KW-0645">Protease</keyword>
<keyword evidence="4" id="KW-0479">Metal-binding</keyword>
<evidence type="ECO:0000256" key="11">
    <source>
        <dbReference type="ARBA" id="ARBA00093666"/>
    </source>
</evidence>
<keyword evidence="8" id="KW-0482">Metalloprotease</keyword>
<reference evidence="13" key="1">
    <citation type="journal article" date="2015" name="Nature">
        <title>Complex archaea that bridge the gap between prokaryotes and eukaryotes.</title>
        <authorList>
            <person name="Spang A."/>
            <person name="Saw J.H."/>
            <person name="Jorgensen S.L."/>
            <person name="Zaremba-Niedzwiedzka K."/>
            <person name="Martijn J."/>
            <person name="Lind A.E."/>
            <person name="van Eijk R."/>
            <person name="Schleper C."/>
            <person name="Guy L."/>
            <person name="Ettema T.J."/>
        </authorList>
    </citation>
    <scope>NUCLEOTIDE SEQUENCE</scope>
</reference>
<comment type="cofactor">
    <cofactor evidence="1">
        <name>Zn(2+)</name>
        <dbReference type="ChEBI" id="CHEBI:29105"/>
    </cofactor>
</comment>
<feature type="region of interest" description="Disordered" evidence="12">
    <location>
        <begin position="447"/>
        <end position="475"/>
    </location>
</feature>
<dbReference type="GO" id="GO:0046872">
    <property type="term" value="F:metal ion binding"/>
    <property type="evidence" value="ECO:0007669"/>
    <property type="project" value="UniProtKB-KW"/>
</dbReference>
<protein>
    <recommendedName>
        <fullName evidence="11">Murein endopeptidase K</fullName>
    </recommendedName>
</protein>
<sequence length="567" mass="60122">MFGHTARVGRRAWRIATFAALSLLAVSTVTAAQAETRVLKFYNLHTKEKASFAYKRNGRYDRSELKKINWFLRDWRKSEPTNMDPRLMDVIWEAYRQSGSRANINVISGYRSPGTNSLLRSRSSGVAKKSQHTLGKALDFQIPDVPLARMREIGLKMQVGGVGYYPRSGSPFVHFDVGNARHWPRMSRKQLLAVFPNGNTVHVPSDGKPLPGYQQALASYKQRRGASEIQVANASSGSSGGGKTLLAMLFGGGSDEAEDDAEAVAAPSRAAPSRAAPAPAVALASAVPQSRPSLPGGVTMPVGDRFDTGSPTKAVSPEEPTVVASLDAARIPVPTWAPVRATAQTLTAGSEAPASPADAAPSDSVSTLVAALEAQAAETAASGQLAYVVPTPRDRPVFDDLLKTDKAPSAATRQAIESVVAAAMPVARPVIEPKTAQPAAMMKVAAVTPTPPARSRPKAMTTSRDVNTSGDGKGDRVMRVAAKPTAKSTRVDPQQAINSRIEIASLVSDPNRRAEQMATSNPDTGRLVGDLPRTLFAAGFTPSTATGKTDRFSGSAVNFLPLVKLKQ</sequence>
<dbReference type="EMBL" id="LAZR01000226">
    <property type="protein sequence ID" value="KKN80714.1"/>
    <property type="molecule type" value="Genomic_DNA"/>
</dbReference>
<evidence type="ECO:0000256" key="4">
    <source>
        <dbReference type="ARBA" id="ARBA00022723"/>
    </source>
</evidence>
<comment type="similarity">
    <text evidence="10">Belongs to the peptidase M15 family.</text>
</comment>
<feature type="compositionally biased region" description="Polar residues" evidence="12">
    <location>
        <begin position="460"/>
        <end position="470"/>
    </location>
</feature>
<keyword evidence="9" id="KW-0961">Cell wall biogenesis/degradation</keyword>
<dbReference type="CDD" id="cd14844">
    <property type="entry name" value="Zn-DD-carboxypeptidase_like"/>
    <property type="match status" value="1"/>
</dbReference>
<keyword evidence="6" id="KW-0378">Hydrolase</keyword>
<organism evidence="13">
    <name type="scientific">marine sediment metagenome</name>
    <dbReference type="NCBI Taxonomy" id="412755"/>
    <lineage>
        <taxon>unclassified sequences</taxon>
        <taxon>metagenomes</taxon>
        <taxon>ecological metagenomes</taxon>
    </lineage>
</organism>
<dbReference type="InterPro" id="IPR010275">
    <property type="entry name" value="MepK"/>
</dbReference>
<dbReference type="InterPro" id="IPR009045">
    <property type="entry name" value="Zn_M74/Hedgehog-like"/>
</dbReference>
<comment type="pathway">
    <text evidence="2">Cell wall biogenesis; cell wall polysaccharide biosynthesis.</text>
</comment>
<name>A0A0F9TN62_9ZZZZ</name>
<gene>
    <name evidence="13" type="ORF">LCGC14_0326670</name>
</gene>
<keyword evidence="7" id="KW-0862">Zinc</keyword>
<dbReference type="PANTHER" id="PTHR37425">
    <property type="match status" value="1"/>
</dbReference>
<dbReference type="GO" id="GO:0006508">
    <property type="term" value="P:proteolysis"/>
    <property type="evidence" value="ECO:0007669"/>
    <property type="project" value="UniProtKB-KW"/>
</dbReference>
<dbReference type="PANTHER" id="PTHR37425:SF1">
    <property type="entry name" value="OUTER MEMBRANE PROTEIN"/>
    <property type="match status" value="1"/>
</dbReference>
<proteinExistence type="inferred from homology"/>
<evidence type="ECO:0000256" key="3">
    <source>
        <dbReference type="ARBA" id="ARBA00022670"/>
    </source>
</evidence>
<evidence type="ECO:0000256" key="2">
    <source>
        <dbReference type="ARBA" id="ARBA00004776"/>
    </source>
</evidence>
<dbReference type="Gene3D" id="3.30.1380.10">
    <property type="match status" value="1"/>
</dbReference>